<protein>
    <submittedName>
        <fullName evidence="1">Uncharacterized protein</fullName>
    </submittedName>
</protein>
<proteinExistence type="predicted"/>
<dbReference type="AlphaFoldDB" id="A0AAD0F770"/>
<gene>
    <name evidence="1" type="ORF">YHS_11795</name>
</gene>
<sequence length="74" mass="8729">MNNKSFLSYNILYDPILTPEQIKACHFYLTPNFDLNAKPNHIVFINQVCQTFGMTVDELAWALSRYRLYIVKEI</sequence>
<name>A0AAD0F770_FAUOS</name>
<dbReference type="EMBL" id="CP024176">
    <property type="protein sequence ID" value="ATW70737.1"/>
    <property type="molecule type" value="Genomic_DNA"/>
</dbReference>
<evidence type="ECO:0000313" key="1">
    <source>
        <dbReference type="EMBL" id="ATW70737.1"/>
    </source>
</evidence>
<organism evidence="1">
    <name type="scientific">Faucicola osloensis</name>
    <name type="common">Moraxella osloensis</name>
    <dbReference type="NCBI Taxonomy" id="34062"/>
    <lineage>
        <taxon>Bacteria</taxon>
        <taxon>Pseudomonadati</taxon>
        <taxon>Pseudomonadota</taxon>
        <taxon>Gammaproteobacteria</taxon>
        <taxon>Moraxellales</taxon>
        <taxon>Moraxellaceae</taxon>
        <taxon>Faucicola</taxon>
    </lineage>
</organism>
<reference evidence="1" key="1">
    <citation type="submission" date="2017-11" db="EMBL/GenBank/DDBJ databases">
        <title>Complete Genome Sequence from Moraxella oslensis YHS isolated from human skin.</title>
        <authorList>
            <person name="Lee K."/>
            <person name="Lim J.Y."/>
            <person name="Hwang I."/>
        </authorList>
    </citation>
    <scope>NUCLEOTIDE SEQUENCE</scope>
    <source>
        <strain evidence="1">YHS</strain>
    </source>
</reference>
<accession>A0AAD0F770</accession>